<reference evidence="4" key="1">
    <citation type="submission" date="2020-10" db="EMBL/GenBank/DDBJ databases">
        <authorList>
            <person name="Han B."/>
            <person name="Lu T."/>
            <person name="Zhao Q."/>
            <person name="Huang X."/>
            <person name="Zhao Y."/>
        </authorList>
    </citation>
    <scope>NUCLEOTIDE SEQUENCE</scope>
</reference>
<evidence type="ECO:0000256" key="1">
    <source>
        <dbReference type="SAM" id="Coils"/>
    </source>
</evidence>
<evidence type="ECO:0000259" key="3">
    <source>
        <dbReference type="Pfam" id="PF00931"/>
    </source>
</evidence>
<dbReference type="AlphaFoldDB" id="A0A811RQS0"/>
<protein>
    <recommendedName>
        <fullName evidence="3">NB-ARC domain-containing protein</fullName>
    </recommendedName>
</protein>
<evidence type="ECO:0000313" key="4">
    <source>
        <dbReference type="EMBL" id="CAD6272955.1"/>
    </source>
</evidence>
<accession>A0A811RQS0</accession>
<comment type="caution">
    <text evidence="4">The sequence shown here is derived from an EMBL/GenBank/DDBJ whole genome shotgun (WGS) entry which is preliminary data.</text>
</comment>
<dbReference type="PRINTS" id="PR00364">
    <property type="entry name" value="DISEASERSIST"/>
</dbReference>
<dbReference type="PANTHER" id="PTHR36766:SF64">
    <property type="entry name" value="OS12G0206100 PROTEIN"/>
    <property type="match status" value="1"/>
</dbReference>
<keyword evidence="5" id="KW-1185">Reference proteome</keyword>
<dbReference type="InterPro" id="IPR027417">
    <property type="entry name" value="P-loop_NTPase"/>
</dbReference>
<gene>
    <name evidence="4" type="ORF">NCGR_LOCUS56224</name>
</gene>
<evidence type="ECO:0000313" key="5">
    <source>
        <dbReference type="Proteomes" id="UP000604825"/>
    </source>
</evidence>
<dbReference type="Pfam" id="PF00931">
    <property type="entry name" value="NB-ARC"/>
    <property type="match status" value="1"/>
</dbReference>
<sequence>MAEVAAVGWAISHLHAGVDRVTHHHQAPQPWLCPSRLRRVGEAARSGGASSPAAGADAATGRKDPSRAAGSRGAVGEEAQVISQSGTKSAITINSVKQITSGKNRKLKNALKKLENIIEEGSQLLSPLASTITSGSSSNDISDPANSATRITTTSSVTGFIIGRDKERDDIRTMLHESVCEPASSNSKCYSVIGIYGIAGSGKTTLAQHVCTFERTENYFKPIMWIQVNQIFSVHGIYRQMLEAALGEPCHEFSNLDTLHMKLEAALRGKRFLLVLDDVWTGKDVNRVHPVQRAPALCMDWEGCE</sequence>
<dbReference type="EMBL" id="CAJGYO010000016">
    <property type="protein sequence ID" value="CAD6272955.1"/>
    <property type="molecule type" value="Genomic_DNA"/>
</dbReference>
<keyword evidence="1" id="KW-0175">Coiled coil</keyword>
<proteinExistence type="predicted"/>
<dbReference type="Proteomes" id="UP000604825">
    <property type="component" value="Unassembled WGS sequence"/>
</dbReference>
<dbReference type="Gene3D" id="3.40.50.300">
    <property type="entry name" value="P-loop containing nucleotide triphosphate hydrolases"/>
    <property type="match status" value="1"/>
</dbReference>
<dbReference type="InterPro" id="IPR002182">
    <property type="entry name" value="NB-ARC"/>
</dbReference>
<organism evidence="4 5">
    <name type="scientific">Miscanthus lutarioriparius</name>
    <dbReference type="NCBI Taxonomy" id="422564"/>
    <lineage>
        <taxon>Eukaryota</taxon>
        <taxon>Viridiplantae</taxon>
        <taxon>Streptophyta</taxon>
        <taxon>Embryophyta</taxon>
        <taxon>Tracheophyta</taxon>
        <taxon>Spermatophyta</taxon>
        <taxon>Magnoliopsida</taxon>
        <taxon>Liliopsida</taxon>
        <taxon>Poales</taxon>
        <taxon>Poaceae</taxon>
        <taxon>PACMAD clade</taxon>
        <taxon>Panicoideae</taxon>
        <taxon>Andropogonodae</taxon>
        <taxon>Andropogoneae</taxon>
        <taxon>Saccharinae</taxon>
        <taxon>Miscanthus</taxon>
    </lineage>
</organism>
<feature type="region of interest" description="Disordered" evidence="2">
    <location>
        <begin position="42"/>
        <end position="87"/>
    </location>
</feature>
<dbReference type="GO" id="GO:0043531">
    <property type="term" value="F:ADP binding"/>
    <property type="evidence" value="ECO:0007669"/>
    <property type="project" value="InterPro"/>
</dbReference>
<name>A0A811RQS0_9POAL</name>
<feature type="domain" description="NB-ARC" evidence="3">
    <location>
        <begin position="190"/>
        <end position="289"/>
    </location>
</feature>
<dbReference type="OrthoDB" id="696178at2759"/>
<feature type="compositionally biased region" description="Low complexity" evidence="2">
    <location>
        <begin position="43"/>
        <end position="59"/>
    </location>
</feature>
<feature type="coiled-coil region" evidence="1">
    <location>
        <begin position="97"/>
        <end position="124"/>
    </location>
</feature>
<evidence type="ECO:0000256" key="2">
    <source>
        <dbReference type="SAM" id="MobiDB-lite"/>
    </source>
</evidence>
<dbReference type="SUPFAM" id="SSF52540">
    <property type="entry name" value="P-loop containing nucleoside triphosphate hydrolases"/>
    <property type="match status" value="1"/>
</dbReference>
<dbReference type="PANTHER" id="PTHR36766">
    <property type="entry name" value="PLANT BROAD-SPECTRUM MILDEW RESISTANCE PROTEIN RPW8"/>
    <property type="match status" value="1"/>
</dbReference>